<keyword evidence="2" id="KW-0812">Transmembrane</keyword>
<proteinExistence type="predicted"/>
<feature type="region of interest" description="Disordered" evidence="1">
    <location>
        <begin position="259"/>
        <end position="296"/>
    </location>
</feature>
<gene>
    <name evidence="3" type="ORF">EDD27_9168</name>
</gene>
<dbReference type="EMBL" id="SAUN01000001">
    <property type="protein sequence ID" value="RVX46293.1"/>
    <property type="molecule type" value="Genomic_DNA"/>
</dbReference>
<organism evidence="3 4">
    <name type="scientific">Nonomuraea polychroma</name>
    <dbReference type="NCBI Taxonomy" id="46176"/>
    <lineage>
        <taxon>Bacteria</taxon>
        <taxon>Bacillati</taxon>
        <taxon>Actinomycetota</taxon>
        <taxon>Actinomycetes</taxon>
        <taxon>Streptosporangiales</taxon>
        <taxon>Streptosporangiaceae</taxon>
        <taxon>Nonomuraea</taxon>
    </lineage>
</organism>
<dbReference type="SUPFAM" id="SSF82171">
    <property type="entry name" value="DPP6 N-terminal domain-like"/>
    <property type="match status" value="1"/>
</dbReference>
<name>A0A438MKR0_9ACTN</name>
<dbReference type="InterPro" id="IPR011042">
    <property type="entry name" value="6-blade_b-propeller_TolB-like"/>
</dbReference>
<dbReference type="AlphaFoldDB" id="A0A438MKR0"/>
<evidence type="ECO:0008006" key="5">
    <source>
        <dbReference type="Google" id="ProtNLM"/>
    </source>
</evidence>
<dbReference type="OrthoDB" id="4303889at2"/>
<reference evidence="3 4" key="1">
    <citation type="submission" date="2019-01" db="EMBL/GenBank/DDBJ databases">
        <title>Sequencing the genomes of 1000 actinobacteria strains.</title>
        <authorList>
            <person name="Klenk H.-P."/>
        </authorList>
    </citation>
    <scope>NUCLEOTIDE SEQUENCE [LARGE SCALE GENOMIC DNA]</scope>
    <source>
        <strain evidence="3 4">DSM 43925</strain>
    </source>
</reference>
<keyword evidence="2" id="KW-0472">Membrane</keyword>
<evidence type="ECO:0000256" key="2">
    <source>
        <dbReference type="SAM" id="Phobius"/>
    </source>
</evidence>
<feature type="transmembrane region" description="Helical" evidence="2">
    <location>
        <begin position="40"/>
        <end position="62"/>
    </location>
</feature>
<evidence type="ECO:0000313" key="3">
    <source>
        <dbReference type="EMBL" id="RVX46293.1"/>
    </source>
</evidence>
<keyword evidence="2" id="KW-1133">Transmembrane helix</keyword>
<sequence length="387" mass="41338">MSTEELVKDALGAVADQARLPTGVAQAAWRQRTRMRIRRAATTAAALVAAVTVGVITVPSLVAREDPEVATSRIGGDTAADPGRSTPVERVAAGRVTLTAYASCEHSCSWYLLTHAGTGGYTHGRWGWIDVAPSGRTAAVLEETLPARRIGLVDTTAARLRRWIDLGRAVAGRVAWSPDGKRLLVTTYDHVPGLLADPAGEPDTRQVRTGFAIVDVNSGKATFHDLPGDPDSAGLRNDLLWSRDGSLIWENTGARQEPRKYYDLTGRSRPGPAQESSSDQPAGLSPNGSRLAMGGRSGSAPFVVDVDSGDTTLLEPPGDHVIVQSLAWADDTHLIAWAQDRATADSSKSRYRLVLVDVTGKQEVTPLTGWTGTLSRPNWMPVLTTEP</sequence>
<accession>A0A438MKR0</accession>
<evidence type="ECO:0000313" key="4">
    <source>
        <dbReference type="Proteomes" id="UP000284824"/>
    </source>
</evidence>
<evidence type="ECO:0000256" key="1">
    <source>
        <dbReference type="SAM" id="MobiDB-lite"/>
    </source>
</evidence>
<dbReference type="Gene3D" id="2.120.10.30">
    <property type="entry name" value="TolB, C-terminal domain"/>
    <property type="match status" value="1"/>
</dbReference>
<dbReference type="RefSeq" id="WP_127938323.1">
    <property type="nucleotide sequence ID" value="NZ_SAUN01000001.1"/>
</dbReference>
<dbReference type="Proteomes" id="UP000284824">
    <property type="component" value="Unassembled WGS sequence"/>
</dbReference>
<keyword evidence="4" id="KW-1185">Reference proteome</keyword>
<protein>
    <recommendedName>
        <fullName evidence="5">WD40 repeat protein</fullName>
    </recommendedName>
</protein>
<comment type="caution">
    <text evidence="3">The sequence shown here is derived from an EMBL/GenBank/DDBJ whole genome shotgun (WGS) entry which is preliminary data.</text>
</comment>